<gene>
    <name evidence="1" type="ORF">ACFFQA_25315</name>
</gene>
<dbReference type="RefSeq" id="WP_377857082.1">
    <property type="nucleotide sequence ID" value="NZ_JBHLZU010000020.1"/>
</dbReference>
<organism evidence="1 2">
    <name type="scientific">Allokutzneria oryzae</name>
    <dbReference type="NCBI Taxonomy" id="1378989"/>
    <lineage>
        <taxon>Bacteria</taxon>
        <taxon>Bacillati</taxon>
        <taxon>Actinomycetota</taxon>
        <taxon>Actinomycetes</taxon>
        <taxon>Pseudonocardiales</taxon>
        <taxon>Pseudonocardiaceae</taxon>
        <taxon>Allokutzneria</taxon>
    </lineage>
</organism>
<evidence type="ECO:0000313" key="2">
    <source>
        <dbReference type="Proteomes" id="UP001589693"/>
    </source>
</evidence>
<protein>
    <submittedName>
        <fullName evidence="1">Uncharacterized protein</fullName>
    </submittedName>
</protein>
<sequence>MGQRNRMAAVVALGALALGVCGPYTWPASAESGREPIVAVVGSDAVRLEVGASPVIEADRRLNAAQGGIVVRSANGGATIRRTE</sequence>
<proteinExistence type="predicted"/>
<comment type="caution">
    <text evidence="1">The sequence shown here is derived from an EMBL/GenBank/DDBJ whole genome shotgun (WGS) entry which is preliminary data.</text>
</comment>
<dbReference type="Proteomes" id="UP001589693">
    <property type="component" value="Unassembled WGS sequence"/>
</dbReference>
<reference evidence="1 2" key="1">
    <citation type="submission" date="2024-09" db="EMBL/GenBank/DDBJ databases">
        <authorList>
            <person name="Sun Q."/>
            <person name="Mori K."/>
        </authorList>
    </citation>
    <scope>NUCLEOTIDE SEQUENCE [LARGE SCALE GENOMIC DNA]</scope>
    <source>
        <strain evidence="1 2">TBRC 7907</strain>
    </source>
</reference>
<keyword evidence="2" id="KW-1185">Reference proteome</keyword>
<evidence type="ECO:0000313" key="1">
    <source>
        <dbReference type="EMBL" id="MFB9907268.1"/>
    </source>
</evidence>
<name>A0ABV6A278_9PSEU</name>
<dbReference type="EMBL" id="JBHLZU010000020">
    <property type="protein sequence ID" value="MFB9907268.1"/>
    <property type="molecule type" value="Genomic_DNA"/>
</dbReference>
<accession>A0ABV6A278</accession>